<name>A0ABW2RKM5_9BACL</name>
<dbReference type="Pfam" id="PF12973">
    <property type="entry name" value="Cupin_7"/>
    <property type="match status" value="1"/>
</dbReference>
<dbReference type="SUPFAM" id="SSF51182">
    <property type="entry name" value="RmlC-like cupins"/>
    <property type="match status" value="1"/>
</dbReference>
<reference evidence="3" key="1">
    <citation type="journal article" date="2019" name="Int. J. Syst. Evol. Microbiol.">
        <title>The Global Catalogue of Microorganisms (GCM) 10K type strain sequencing project: providing services to taxonomists for standard genome sequencing and annotation.</title>
        <authorList>
            <consortium name="The Broad Institute Genomics Platform"/>
            <consortium name="The Broad Institute Genome Sequencing Center for Infectious Disease"/>
            <person name="Wu L."/>
            <person name="Ma J."/>
        </authorList>
    </citation>
    <scope>NUCLEOTIDE SEQUENCE [LARGE SCALE GENOMIC DNA]</scope>
    <source>
        <strain evidence="3">CGMCC 1.12942</strain>
    </source>
</reference>
<protein>
    <submittedName>
        <fullName evidence="2">Cupin domain-containing protein</fullName>
    </submittedName>
</protein>
<evidence type="ECO:0000259" key="1">
    <source>
        <dbReference type="Pfam" id="PF12973"/>
    </source>
</evidence>
<evidence type="ECO:0000313" key="2">
    <source>
        <dbReference type="EMBL" id="MFC7441306.1"/>
    </source>
</evidence>
<dbReference type="RefSeq" id="WP_379864598.1">
    <property type="nucleotide sequence ID" value="NZ_JBHTBW010000021.1"/>
</dbReference>
<comment type="caution">
    <text evidence="2">The sequence shown here is derived from an EMBL/GenBank/DDBJ whole genome shotgun (WGS) entry which is preliminary data.</text>
</comment>
<dbReference type="InterPro" id="IPR011051">
    <property type="entry name" value="RmlC_Cupin_sf"/>
</dbReference>
<dbReference type="InterPro" id="IPR025979">
    <property type="entry name" value="ChrR-like_cupin_dom"/>
</dbReference>
<accession>A0ABW2RKM5</accession>
<proteinExistence type="predicted"/>
<dbReference type="EMBL" id="JBHTBW010000021">
    <property type="protein sequence ID" value="MFC7441306.1"/>
    <property type="molecule type" value="Genomic_DNA"/>
</dbReference>
<evidence type="ECO:0000313" key="3">
    <source>
        <dbReference type="Proteomes" id="UP001596500"/>
    </source>
</evidence>
<organism evidence="2 3">
    <name type="scientific">Laceyella putida</name>
    <dbReference type="NCBI Taxonomy" id="110101"/>
    <lineage>
        <taxon>Bacteria</taxon>
        <taxon>Bacillati</taxon>
        <taxon>Bacillota</taxon>
        <taxon>Bacilli</taxon>
        <taxon>Bacillales</taxon>
        <taxon>Thermoactinomycetaceae</taxon>
        <taxon>Laceyella</taxon>
    </lineage>
</organism>
<dbReference type="Gene3D" id="2.60.120.10">
    <property type="entry name" value="Jelly Rolls"/>
    <property type="match status" value="1"/>
</dbReference>
<feature type="domain" description="ChrR-like cupin" evidence="1">
    <location>
        <begin position="16"/>
        <end position="108"/>
    </location>
</feature>
<dbReference type="Proteomes" id="UP001596500">
    <property type="component" value="Unassembled WGS sequence"/>
</dbReference>
<keyword evidence="3" id="KW-1185">Reference proteome</keyword>
<dbReference type="InterPro" id="IPR014710">
    <property type="entry name" value="RmlC-like_jellyroll"/>
</dbReference>
<gene>
    <name evidence="2" type="ORF">ACFQNG_09055</name>
</gene>
<sequence length="126" mass="14152">MSKKFEVGVNQVNKTYAIRSNERDYIQVGCGVSLSYLRKEVDDYSLLLKMEPGSRFPMHGHRGGEQIFVVSGHVQIGEMELHQGDYFFTPLEYTKSLETKDGCTLLVSSTKEVDASRLSSHADTTV</sequence>